<keyword evidence="2 6" id="KW-0812">Transmembrane</keyword>
<dbReference type="Pfam" id="PF20684">
    <property type="entry name" value="Fung_rhodopsin"/>
    <property type="match status" value="1"/>
</dbReference>
<keyword evidence="3 6" id="KW-1133">Transmembrane helix</keyword>
<keyword evidence="4 6" id="KW-0472">Membrane</keyword>
<dbReference type="AlphaFoldDB" id="A0A4R8PR93"/>
<dbReference type="PANTHER" id="PTHR33048:SF124">
    <property type="entry name" value="INTEGRAL MEMBRANE PROTEIN"/>
    <property type="match status" value="1"/>
</dbReference>
<evidence type="ECO:0000313" key="9">
    <source>
        <dbReference type="Proteomes" id="UP000295083"/>
    </source>
</evidence>
<protein>
    <recommendedName>
        <fullName evidence="7">Rhodopsin domain-containing protein</fullName>
    </recommendedName>
</protein>
<reference evidence="8 9" key="1">
    <citation type="submission" date="2018-11" db="EMBL/GenBank/DDBJ databases">
        <title>Genome sequence and assembly of Colletotrichum spinosum.</title>
        <authorList>
            <person name="Gan P."/>
            <person name="Shirasu K."/>
        </authorList>
    </citation>
    <scope>NUCLEOTIDE SEQUENCE [LARGE SCALE GENOMIC DNA]</scope>
    <source>
        <strain evidence="8 9">CBS 515.97</strain>
    </source>
</reference>
<comment type="similarity">
    <text evidence="5">Belongs to the SAT4 family.</text>
</comment>
<comment type="caution">
    <text evidence="8">The sequence shown here is derived from an EMBL/GenBank/DDBJ whole genome shotgun (WGS) entry which is preliminary data.</text>
</comment>
<evidence type="ECO:0000256" key="5">
    <source>
        <dbReference type="ARBA" id="ARBA00038359"/>
    </source>
</evidence>
<dbReference type="GO" id="GO:0016020">
    <property type="term" value="C:membrane"/>
    <property type="evidence" value="ECO:0007669"/>
    <property type="project" value="UniProtKB-SubCell"/>
</dbReference>
<dbReference type="InterPro" id="IPR049326">
    <property type="entry name" value="Rhodopsin_dom_fungi"/>
</dbReference>
<feature type="domain" description="Rhodopsin" evidence="7">
    <location>
        <begin position="3"/>
        <end position="97"/>
    </location>
</feature>
<evidence type="ECO:0000256" key="4">
    <source>
        <dbReference type="ARBA" id="ARBA00023136"/>
    </source>
</evidence>
<gene>
    <name evidence="8" type="ORF">C8035_v008581</name>
</gene>
<dbReference type="InterPro" id="IPR052337">
    <property type="entry name" value="SAT4-like"/>
</dbReference>
<keyword evidence="9" id="KW-1185">Reference proteome</keyword>
<feature type="transmembrane region" description="Helical" evidence="6">
    <location>
        <begin position="35"/>
        <end position="55"/>
    </location>
</feature>
<evidence type="ECO:0000256" key="6">
    <source>
        <dbReference type="SAM" id="Phobius"/>
    </source>
</evidence>
<accession>A0A4R8PR93</accession>
<sequence length="156" mass="17345">MVLSVANIIMDVVILIIPLKIVIPLQMARRQKASVILLFATGTFVCAAAIKRTIILPPLLTTNDYSWDVAEQFNWSFLEANAGIVCASVPGLKPFFVRYLPNFISSHITGSNNRTDKKNLYHSTVVENNKKRRNMQSESSGLAELTDGILQIKGRL</sequence>
<evidence type="ECO:0000256" key="1">
    <source>
        <dbReference type="ARBA" id="ARBA00004141"/>
    </source>
</evidence>
<evidence type="ECO:0000256" key="3">
    <source>
        <dbReference type="ARBA" id="ARBA00022989"/>
    </source>
</evidence>
<dbReference type="PANTHER" id="PTHR33048">
    <property type="entry name" value="PTH11-LIKE INTEGRAL MEMBRANE PROTEIN (AFU_ORTHOLOGUE AFUA_5G11245)"/>
    <property type="match status" value="1"/>
</dbReference>
<comment type="subcellular location">
    <subcellularLocation>
        <location evidence="1">Membrane</location>
        <topology evidence="1">Multi-pass membrane protein</topology>
    </subcellularLocation>
</comment>
<evidence type="ECO:0000313" key="8">
    <source>
        <dbReference type="EMBL" id="TDZ27818.1"/>
    </source>
</evidence>
<feature type="transmembrane region" description="Helical" evidence="6">
    <location>
        <begin position="6"/>
        <end position="23"/>
    </location>
</feature>
<name>A0A4R8PR93_9PEZI</name>
<evidence type="ECO:0000256" key="2">
    <source>
        <dbReference type="ARBA" id="ARBA00022692"/>
    </source>
</evidence>
<dbReference type="EMBL" id="QAPG01001767">
    <property type="protein sequence ID" value="TDZ27818.1"/>
    <property type="molecule type" value="Genomic_DNA"/>
</dbReference>
<organism evidence="8 9">
    <name type="scientific">Colletotrichum spinosum</name>
    <dbReference type="NCBI Taxonomy" id="1347390"/>
    <lineage>
        <taxon>Eukaryota</taxon>
        <taxon>Fungi</taxon>
        <taxon>Dikarya</taxon>
        <taxon>Ascomycota</taxon>
        <taxon>Pezizomycotina</taxon>
        <taxon>Sordariomycetes</taxon>
        <taxon>Hypocreomycetidae</taxon>
        <taxon>Glomerellales</taxon>
        <taxon>Glomerellaceae</taxon>
        <taxon>Colletotrichum</taxon>
        <taxon>Colletotrichum orbiculare species complex</taxon>
    </lineage>
</organism>
<evidence type="ECO:0000259" key="7">
    <source>
        <dbReference type="Pfam" id="PF20684"/>
    </source>
</evidence>
<dbReference type="Proteomes" id="UP000295083">
    <property type="component" value="Unassembled WGS sequence"/>
</dbReference>
<proteinExistence type="inferred from homology"/>